<dbReference type="GO" id="GO:0005549">
    <property type="term" value="F:odorant binding"/>
    <property type="evidence" value="ECO:0007669"/>
    <property type="project" value="InterPro"/>
</dbReference>
<keyword evidence="6 10" id="KW-1133">Transmembrane helix</keyword>
<feature type="transmembrane region" description="Helical" evidence="10">
    <location>
        <begin position="254"/>
        <end position="278"/>
    </location>
</feature>
<dbReference type="OMA" id="AWMPFDP"/>
<dbReference type="Proteomes" id="UP001652626">
    <property type="component" value="Chromosome 8"/>
</dbReference>
<accession>A0A8B8IXQ7</accession>
<keyword evidence="5 10" id="KW-0552">Olfaction</keyword>
<sequence>MSFFERVSGRVINADLFDFNIKYLTMVGLWPHDDWGNDKMRLYKIYEVILHIMSIAFITVTGIGTYQHKHDITILMTNLDKALAAYNFVAKIFFFVIKRKQLNNLIFEIRNSGDEVSLDRRNLMVIHVIMITVISTGLVTTFSMLSQFKGEMTVEAWMPFDPFKNRMSLLLAAQILAVYFVVPCLYRAFAIQGIVCSLVMYFCDQLIELQERLKGLSYSEERERIVRDEFKQIVKKHVRIMRYSNTFTNIFKEFFLIQNLAVTIELCLNALMVTVVSLEEKTLLVSFLGYLGLALINAYIFCYLGNELIVQSTGIAQAAYESGWTSWPVDMQKDLLILIRAAQKPLILSAGGMTIMCIQTYSQALYNAYSIFAVLNDVVD</sequence>
<evidence type="ECO:0000313" key="11">
    <source>
        <dbReference type="Proteomes" id="UP001652626"/>
    </source>
</evidence>
<organism evidence="11 12">
    <name type="scientific">Vanessa tameamea</name>
    <name type="common">Kamehameha butterfly</name>
    <dbReference type="NCBI Taxonomy" id="334116"/>
    <lineage>
        <taxon>Eukaryota</taxon>
        <taxon>Metazoa</taxon>
        <taxon>Ecdysozoa</taxon>
        <taxon>Arthropoda</taxon>
        <taxon>Hexapoda</taxon>
        <taxon>Insecta</taxon>
        <taxon>Pterygota</taxon>
        <taxon>Neoptera</taxon>
        <taxon>Endopterygota</taxon>
        <taxon>Lepidoptera</taxon>
        <taxon>Glossata</taxon>
        <taxon>Ditrysia</taxon>
        <taxon>Papilionoidea</taxon>
        <taxon>Nymphalidae</taxon>
        <taxon>Nymphalinae</taxon>
        <taxon>Vanessa</taxon>
    </lineage>
</organism>
<feature type="transmembrane region" description="Helical" evidence="10">
    <location>
        <begin position="78"/>
        <end position="97"/>
    </location>
</feature>
<dbReference type="AlphaFoldDB" id="A0A8B8IXQ7"/>
<dbReference type="GO" id="GO:0005886">
    <property type="term" value="C:plasma membrane"/>
    <property type="evidence" value="ECO:0007669"/>
    <property type="project" value="UniProtKB-SubCell"/>
</dbReference>
<keyword evidence="4 10" id="KW-0812">Transmembrane</keyword>
<dbReference type="GO" id="GO:0007165">
    <property type="term" value="P:signal transduction"/>
    <property type="evidence" value="ECO:0007669"/>
    <property type="project" value="UniProtKB-KW"/>
</dbReference>
<evidence type="ECO:0000256" key="2">
    <source>
        <dbReference type="ARBA" id="ARBA00022475"/>
    </source>
</evidence>
<dbReference type="Pfam" id="PF02949">
    <property type="entry name" value="7tm_6"/>
    <property type="match status" value="1"/>
</dbReference>
<dbReference type="RefSeq" id="XP_026501462.2">
    <property type="nucleotide sequence ID" value="XM_026645677.2"/>
</dbReference>
<dbReference type="OrthoDB" id="7634903at2759"/>
<evidence type="ECO:0000313" key="12">
    <source>
        <dbReference type="RefSeq" id="XP_026501462.2"/>
    </source>
</evidence>
<feature type="transmembrane region" description="Helical" evidence="10">
    <location>
        <begin position="48"/>
        <end position="66"/>
    </location>
</feature>
<feature type="transmembrane region" description="Helical" evidence="10">
    <location>
        <begin position="166"/>
        <end position="182"/>
    </location>
</feature>
<protein>
    <recommendedName>
        <fullName evidence="10">Odorant receptor</fullName>
    </recommendedName>
</protein>
<evidence type="ECO:0000256" key="4">
    <source>
        <dbReference type="ARBA" id="ARBA00022692"/>
    </source>
</evidence>
<dbReference type="PANTHER" id="PTHR21137">
    <property type="entry name" value="ODORANT RECEPTOR"/>
    <property type="match status" value="1"/>
</dbReference>
<evidence type="ECO:0000256" key="6">
    <source>
        <dbReference type="ARBA" id="ARBA00022989"/>
    </source>
</evidence>
<evidence type="ECO:0000256" key="10">
    <source>
        <dbReference type="RuleBase" id="RU351113"/>
    </source>
</evidence>
<keyword evidence="9 10" id="KW-0807">Transducer</keyword>
<proteinExistence type="inferred from homology"/>
<comment type="subcellular location">
    <subcellularLocation>
        <location evidence="1 10">Cell membrane</location>
        <topology evidence="1 10">Multi-pass membrane protein</topology>
    </subcellularLocation>
</comment>
<evidence type="ECO:0000256" key="7">
    <source>
        <dbReference type="ARBA" id="ARBA00023136"/>
    </source>
</evidence>
<reference evidence="12" key="1">
    <citation type="submission" date="2025-08" db="UniProtKB">
        <authorList>
            <consortium name="RefSeq"/>
        </authorList>
    </citation>
    <scope>IDENTIFICATION</scope>
    <source>
        <tissue evidence="12">Whole body</tissue>
    </source>
</reference>
<dbReference type="GO" id="GO:0004984">
    <property type="term" value="F:olfactory receptor activity"/>
    <property type="evidence" value="ECO:0007669"/>
    <property type="project" value="InterPro"/>
</dbReference>
<keyword evidence="3 10" id="KW-0716">Sensory transduction</keyword>
<keyword evidence="11" id="KW-1185">Reference proteome</keyword>
<dbReference type="GeneID" id="113404707"/>
<evidence type="ECO:0000256" key="1">
    <source>
        <dbReference type="ARBA" id="ARBA00004651"/>
    </source>
</evidence>
<evidence type="ECO:0000256" key="9">
    <source>
        <dbReference type="ARBA" id="ARBA00023224"/>
    </source>
</evidence>
<evidence type="ECO:0000256" key="5">
    <source>
        <dbReference type="ARBA" id="ARBA00022725"/>
    </source>
</evidence>
<feature type="transmembrane region" description="Helical" evidence="10">
    <location>
        <begin position="284"/>
        <end position="304"/>
    </location>
</feature>
<name>A0A8B8IXQ7_VANTA</name>
<keyword evidence="2" id="KW-1003">Cell membrane</keyword>
<evidence type="ECO:0000256" key="8">
    <source>
        <dbReference type="ARBA" id="ARBA00023170"/>
    </source>
</evidence>
<feature type="transmembrane region" description="Helical" evidence="10">
    <location>
        <begin position="124"/>
        <end position="145"/>
    </location>
</feature>
<dbReference type="InterPro" id="IPR004117">
    <property type="entry name" value="7tm6_olfct_rcpt"/>
</dbReference>
<gene>
    <name evidence="12" type="primary">LOC113404707</name>
</gene>
<keyword evidence="8 10" id="KW-0675">Receptor</keyword>
<keyword evidence="7 10" id="KW-0472">Membrane</keyword>
<evidence type="ECO:0000256" key="3">
    <source>
        <dbReference type="ARBA" id="ARBA00022606"/>
    </source>
</evidence>
<comment type="similarity">
    <text evidence="10">Belongs to the insect chemoreceptor superfamily. Heteromeric odorant receptor channel (TC 1.A.69) family.</text>
</comment>
<dbReference type="PANTHER" id="PTHR21137:SF35">
    <property type="entry name" value="ODORANT RECEPTOR 19A-RELATED"/>
    <property type="match status" value="1"/>
</dbReference>
<comment type="caution">
    <text evidence="10">Lacks conserved residue(s) required for the propagation of feature annotation.</text>
</comment>